<dbReference type="GO" id="GO:0003676">
    <property type="term" value="F:nucleic acid binding"/>
    <property type="evidence" value="ECO:0007669"/>
    <property type="project" value="InterPro"/>
</dbReference>
<dbReference type="Pfam" id="PF07727">
    <property type="entry name" value="RVT_2"/>
    <property type="match status" value="1"/>
</dbReference>
<dbReference type="InterPro" id="IPR054722">
    <property type="entry name" value="PolX-like_BBD"/>
</dbReference>
<dbReference type="GO" id="GO:0006508">
    <property type="term" value="P:proteolysis"/>
    <property type="evidence" value="ECO:0007669"/>
    <property type="project" value="UniProtKB-KW"/>
</dbReference>
<evidence type="ECO:0000256" key="3">
    <source>
        <dbReference type="ARBA" id="ARBA00022750"/>
    </source>
</evidence>
<dbReference type="PROSITE" id="PS50994">
    <property type="entry name" value="INTEGRASE"/>
    <property type="match status" value="1"/>
</dbReference>
<dbReference type="InterPro" id="IPR043502">
    <property type="entry name" value="DNA/RNA_pol_sf"/>
</dbReference>
<dbReference type="Pfam" id="PF00665">
    <property type="entry name" value="rve"/>
    <property type="match status" value="1"/>
</dbReference>
<feature type="domain" description="Integrase catalytic" evidence="6">
    <location>
        <begin position="1596"/>
        <end position="1686"/>
    </location>
</feature>
<dbReference type="InterPro" id="IPR012337">
    <property type="entry name" value="RNaseH-like_sf"/>
</dbReference>
<dbReference type="GO" id="GO:0046872">
    <property type="term" value="F:metal ion binding"/>
    <property type="evidence" value="ECO:0007669"/>
    <property type="project" value="UniProtKB-KW"/>
</dbReference>
<accession>A0A6L2MM45</accession>
<gene>
    <name evidence="7" type="ORF">Tci_047084</name>
</gene>
<feature type="compositionally biased region" description="Basic and acidic residues" evidence="5">
    <location>
        <begin position="1933"/>
        <end position="1952"/>
    </location>
</feature>
<feature type="region of interest" description="Disordered" evidence="5">
    <location>
        <begin position="1409"/>
        <end position="1448"/>
    </location>
</feature>
<dbReference type="EMBL" id="BKCJ010007017">
    <property type="protein sequence ID" value="GEU75106.1"/>
    <property type="molecule type" value="Genomic_DNA"/>
</dbReference>
<organism evidence="7">
    <name type="scientific">Tanacetum cinerariifolium</name>
    <name type="common">Dalmatian daisy</name>
    <name type="synonym">Chrysanthemum cinerariifolium</name>
    <dbReference type="NCBI Taxonomy" id="118510"/>
    <lineage>
        <taxon>Eukaryota</taxon>
        <taxon>Viridiplantae</taxon>
        <taxon>Streptophyta</taxon>
        <taxon>Embryophyta</taxon>
        <taxon>Tracheophyta</taxon>
        <taxon>Spermatophyta</taxon>
        <taxon>Magnoliopsida</taxon>
        <taxon>eudicotyledons</taxon>
        <taxon>Gunneridae</taxon>
        <taxon>Pentapetalae</taxon>
        <taxon>asterids</taxon>
        <taxon>campanulids</taxon>
        <taxon>Asterales</taxon>
        <taxon>Asteraceae</taxon>
        <taxon>Asteroideae</taxon>
        <taxon>Anthemideae</taxon>
        <taxon>Anthemidinae</taxon>
        <taxon>Tanacetum</taxon>
    </lineage>
</organism>
<proteinExistence type="predicted"/>
<keyword evidence="3" id="KW-0064">Aspartyl protease</keyword>
<dbReference type="Gene3D" id="3.30.420.10">
    <property type="entry name" value="Ribonuclease H-like superfamily/Ribonuclease H"/>
    <property type="match status" value="1"/>
</dbReference>
<reference evidence="7" key="1">
    <citation type="journal article" date="2019" name="Sci. Rep.">
        <title>Draft genome of Tanacetum cinerariifolium, the natural source of mosquito coil.</title>
        <authorList>
            <person name="Yamashiro T."/>
            <person name="Shiraishi A."/>
            <person name="Satake H."/>
            <person name="Nakayama K."/>
        </authorList>
    </citation>
    <scope>NUCLEOTIDE SEQUENCE</scope>
</reference>
<dbReference type="SUPFAM" id="SSF56672">
    <property type="entry name" value="DNA/RNA polymerases"/>
    <property type="match status" value="1"/>
</dbReference>
<keyword evidence="1" id="KW-0645">Protease</keyword>
<evidence type="ECO:0000256" key="5">
    <source>
        <dbReference type="SAM" id="MobiDB-lite"/>
    </source>
</evidence>
<evidence type="ECO:0000313" key="7">
    <source>
        <dbReference type="EMBL" id="GEU75106.1"/>
    </source>
</evidence>
<dbReference type="InterPro" id="IPR036397">
    <property type="entry name" value="RNaseH_sf"/>
</dbReference>
<keyword evidence="4" id="KW-0378">Hydrolase</keyword>
<keyword evidence="2" id="KW-0479">Metal-binding</keyword>
<feature type="region of interest" description="Disordered" evidence="5">
    <location>
        <begin position="1932"/>
        <end position="1952"/>
    </location>
</feature>
<dbReference type="Pfam" id="PF22936">
    <property type="entry name" value="Pol_BBD"/>
    <property type="match status" value="1"/>
</dbReference>
<protein>
    <submittedName>
        <fullName evidence="7">Retrovirus-related Pol polyprotein from transposon TNT 1-94</fullName>
    </submittedName>
</protein>
<dbReference type="InterPro" id="IPR025724">
    <property type="entry name" value="GAG-pre-integrase_dom"/>
</dbReference>
<dbReference type="PANTHER" id="PTHR42648:SF18">
    <property type="entry name" value="RETROTRANSPOSON, UNCLASSIFIED-LIKE PROTEIN"/>
    <property type="match status" value="1"/>
</dbReference>
<evidence type="ECO:0000256" key="4">
    <source>
        <dbReference type="ARBA" id="ARBA00022801"/>
    </source>
</evidence>
<feature type="region of interest" description="Disordered" evidence="5">
    <location>
        <begin position="1150"/>
        <end position="1213"/>
    </location>
</feature>
<feature type="region of interest" description="Disordered" evidence="5">
    <location>
        <begin position="650"/>
        <end position="674"/>
    </location>
</feature>
<dbReference type="InterPro" id="IPR039537">
    <property type="entry name" value="Retrotran_Ty1/copia-like"/>
</dbReference>
<dbReference type="InterPro" id="IPR001584">
    <property type="entry name" value="Integrase_cat-core"/>
</dbReference>
<comment type="caution">
    <text evidence="7">The sequence shown here is derived from an EMBL/GenBank/DDBJ whole genome shotgun (WGS) entry which is preliminary data.</text>
</comment>
<dbReference type="Pfam" id="PF13976">
    <property type="entry name" value="gag_pre-integrs"/>
    <property type="match status" value="1"/>
</dbReference>
<dbReference type="SUPFAM" id="SSF53098">
    <property type="entry name" value="Ribonuclease H-like"/>
    <property type="match status" value="1"/>
</dbReference>
<dbReference type="GO" id="GO:0015074">
    <property type="term" value="P:DNA integration"/>
    <property type="evidence" value="ECO:0007669"/>
    <property type="project" value="InterPro"/>
</dbReference>
<dbReference type="InterPro" id="IPR013103">
    <property type="entry name" value="RVT_2"/>
</dbReference>
<sequence>MILESVENGPLLWPTFEENGVARPKKYSELSATEAIQADYDVKAKNIFLQGLPPEVYALGEGHMSKQCTKPKRKRDEAWFKDKETLMLEDESRSKMLQKQKDPMMSKKKVNTKPVDYAESNLSSSITIVEVPKELPKVSMVNSSLKKLRFHLASFDKSQEKYTVIMKLKERLKSLSGNVKEEKIKRKLEEIETINIELDHRVTKLVAENEHLKQTYKQLYDSIKSSRVRSEEQCDDLIKQVNIKSAKNSELNASLQEKVLVITALKDTLNKIKGKAMVNEAVSLHSIDPELLKIDVAPLAPKLCNNRTAHNDYLRHTQEETATLRKIVKNERLLNPLNTSLDYALNRKIWQPTGKMFTTIGHKWRPTRRTFTLVGNVCPLTRIITTAIVPHRKPIPIESNTTKPVVTLVYSRKSKAAKKQVPVSNSKINKSLVVQIVPWYLDSGCSKHMTGDRFQLINFVQKFLGTVKFENDHVAKIMGYGDYKIRNVTISRVYIVEGIGHNLFSVGQFCDSDLEVAFRQYTCFIRNLDGVDLLTGSRGNNLYTLSLQDMMASSPICLLFKASKTKSLLSHRRLSHLNFGAINHLARQGLVRGLPKLKFEKDHLCSACAMAKSKNKSNKPKSEDTNQEKLYLLHMDLCGLMCVESVNGKKSPSSTTVDQDAPSPSKSYATPEAQSSIIPQDVEEDNHDIEVAHVRNDPLFGVPIPEVTFAQSSSTVSPHPIIPVSTWLQLHEQALFYYYDAFLTSVEPKTYKDALTQSCWIEAMQEELNEFERLKVWELIPRLDKVMVITLKWIYKVKLDELGGILKNRACLVARVDTPMVEKSKLDEDKEGKAVDPSHYHAFADADHAGCQDTRCSTSDAITIMDYDLRFNKIPIYHFIKEQVENGVIKLYFVNTEYQLADLFTKALGKDRIEFLINKLYMRSFRPETLKELTNEVDETMDTTIDQQVAMDEALVPHAKRLRIGRSNFHLLSDIKSKESTLQLVCDVLRLTPFFKAFLVTADVLEIYIQEFWATATVHHHFIRFKIDNKKHIVNIESFRDMLYVCLRLPGQSFVEPPFEEEILAFLRFLRHSGAIRKLTDVNINKLHQSWRSLLPSSTSASPGKAQDMIAYGSFDFEEKQGELALFATGATPPKSKASVRKTRSSFDTIITPPTTAAGPRLATSKKGKQAAKASKAKNEGTGSIQGVLDVPTDESEEKISWNSTVEEGDDDEGKDLFNSFDQFLIDELTEVQNVFNQMEHAVEQHSLKETLSKLKGKAVVNEAVTLHPINPKLLKIDVAPLALKLRNNRTTHNDYLKHTQEETATLGEIVENDRLLNPLNTSLDYVCKYIKRIQELLIILKQTCHCINDLGTKLTAVTPKNSNKKIRFKERIPSSGNTPVKTTSFINVVSNTHVLSSTGVNLLYSASGSQPQGNIKKDRIQKTQSKAKKNKLEDHPRTVRPSLNKKKSVVDTKSISSVPNSKLNVNFDLKCATCNGCLFSDNHDSCVLAVYFMEGLGHNLFSVGLFCDLDLEIAFRQHTCFICNLDGIDLLTGSRGNYLYTLSLQDMMASSPICLLSKASKTKSWLWHRHLSHLNFACAMGKSKKKSHKLKSEDINQEKLNLLHMDLYGPMRVESINGKKYILVIVDDYSRFTWVKCLRSKDEALYFIIKFLKMIQVRLKVPVRHIRTDNGTEFVNQTLREYYEEAETVATACYTKNRSIIRLRHEKIPYEFLYNKLPDLSFLLVFGALCYPTNDSENLGKLQLVDLQAPEVIASIANVIPPVPVESIGSPSSTLVDQNAPPPRGILKNKARLVACGYHQEEGIDFEESFAPVARLEAIRIFLLYAPHKNMVVYQIDVKTAFLNGTLREEVYVSQPDGFVDQDNPNHVYKLKKALYGLKQAPRAWYDILSSFLISQDFSKGSVNPTLYIRRNDNDLLLKYDFESCDPVDTSMVEKSKLDEDKEGKAVDPSH</sequence>
<evidence type="ECO:0000256" key="2">
    <source>
        <dbReference type="ARBA" id="ARBA00022723"/>
    </source>
</evidence>
<evidence type="ECO:0000256" key="1">
    <source>
        <dbReference type="ARBA" id="ARBA00022670"/>
    </source>
</evidence>
<dbReference type="GO" id="GO:0004190">
    <property type="term" value="F:aspartic-type endopeptidase activity"/>
    <property type="evidence" value="ECO:0007669"/>
    <property type="project" value="UniProtKB-KW"/>
</dbReference>
<name>A0A6L2MM45_TANCI</name>
<dbReference type="PANTHER" id="PTHR42648">
    <property type="entry name" value="TRANSPOSASE, PUTATIVE-RELATED"/>
    <property type="match status" value="1"/>
</dbReference>
<evidence type="ECO:0000259" key="6">
    <source>
        <dbReference type="PROSITE" id="PS50994"/>
    </source>
</evidence>